<keyword evidence="5" id="KW-0808">Transferase</keyword>
<dbReference type="PANTHER" id="PTHR11601:SF50">
    <property type="entry name" value="CYSTEINE DESULFURASE ISCS 2-RELATED"/>
    <property type="match status" value="1"/>
</dbReference>
<evidence type="ECO:0000313" key="4">
    <source>
        <dbReference type="EMBL" id="KGA96187.1"/>
    </source>
</evidence>
<evidence type="ECO:0000313" key="6">
    <source>
        <dbReference type="Proteomes" id="UP000002754"/>
    </source>
</evidence>
<dbReference type="OrthoDB" id="9808002at2"/>
<evidence type="ECO:0000259" key="3">
    <source>
        <dbReference type="Pfam" id="PF00266"/>
    </source>
</evidence>
<dbReference type="InterPro" id="IPR015422">
    <property type="entry name" value="PyrdxlP-dep_Trfase_small"/>
</dbReference>
<comment type="cofactor">
    <cofactor evidence="1">
        <name>pyridoxal 5'-phosphate</name>
        <dbReference type="ChEBI" id="CHEBI:597326"/>
    </cofactor>
</comment>
<dbReference type="Proteomes" id="UP000297014">
    <property type="component" value="Unassembled WGS sequence"/>
</dbReference>
<accession>A0A094YRR7</accession>
<dbReference type="InterPro" id="IPR015424">
    <property type="entry name" value="PyrdxlP-dep_Trfase"/>
</dbReference>
<evidence type="ECO:0000313" key="5">
    <source>
        <dbReference type="EMBL" id="THG91544.1"/>
    </source>
</evidence>
<protein>
    <submittedName>
        <fullName evidence="5">Aminotransferase V</fullName>
    </submittedName>
    <submittedName>
        <fullName evidence="4">Cysteine desulfurase</fullName>
    </submittedName>
</protein>
<dbReference type="Pfam" id="PF00266">
    <property type="entry name" value="Aminotran_5"/>
    <property type="match status" value="1"/>
</dbReference>
<feature type="domain" description="Aminotransferase class V" evidence="3">
    <location>
        <begin position="2"/>
        <end position="363"/>
    </location>
</feature>
<dbReference type="STRING" id="1218173.BALCAV_0217830"/>
<dbReference type="Gene3D" id="3.40.640.10">
    <property type="entry name" value="Type I PLP-dependent aspartate aminotransferase-like (Major domain)"/>
    <property type="match status" value="1"/>
</dbReference>
<reference evidence="4 6" key="1">
    <citation type="journal article" date="2014" name="Genome Announc.">
        <title>Draft Genome Sequence of Bacillus alcalophilus AV1934, a Classic Alkaliphile Isolated from Human Feces in 1934.</title>
        <authorList>
            <person name="Attie O."/>
            <person name="Jayaprakash A."/>
            <person name="Shah H."/>
            <person name="Paulsen I.T."/>
            <person name="Morino M."/>
            <person name="Takahashi Y."/>
            <person name="Narumi I."/>
            <person name="Sachidanandam R."/>
            <person name="Satoh K."/>
            <person name="Ito M."/>
            <person name="Krulwich T.A."/>
        </authorList>
    </citation>
    <scope>NUCLEOTIDE SEQUENCE [LARGE SCALE GENOMIC DNA]</scope>
    <source>
        <strain evidence="4 6">AV1934</strain>
    </source>
</reference>
<sequence length="380" mass="41934">MIYFDNSATTRPLDEVIQTYIKVSKDFFGNPSSLHTLGMEAQVLLDKARKMLADQLQVKTKEIVFTSGGTEGNNLAIKGTAFARKNRGGHFITSMVEHAASYETFLELERQGYEVTYLGVDNNGQISLDDLEKAIRPDTILISLIHVNNETGAIQPIEAVSNVLKHYPHVRFHVDHVQGAHKVPLNLAKLRIDFCTMSAHKFHGLKGTGLLYVKEGNRLGPLLHGGEQELKLRAGTENVAGVVAMAKAYRLEKEKSSVGNQKLTKLKEKLINGLEVIDKVRVNTDVESSAPHIINFSVGHIKPEVLIQALSKEKIYVSTKSACSSKLSEPSRILVAQGLDENEASSGIRISFSYENTEAEVDIVLSHLHKIIPDLLKVHG</sequence>
<evidence type="ECO:0000256" key="1">
    <source>
        <dbReference type="ARBA" id="ARBA00001933"/>
    </source>
</evidence>
<organism evidence="4 6">
    <name type="scientific">Alkalihalobacillus alcalophilus ATCC 27647 = CGMCC 1.3604</name>
    <dbReference type="NCBI Taxonomy" id="1218173"/>
    <lineage>
        <taxon>Bacteria</taxon>
        <taxon>Bacillati</taxon>
        <taxon>Bacillota</taxon>
        <taxon>Bacilli</taxon>
        <taxon>Bacillales</taxon>
        <taxon>Bacillaceae</taxon>
        <taxon>Alkalihalobacillus</taxon>
    </lineage>
</organism>
<proteinExistence type="predicted"/>
<evidence type="ECO:0000256" key="2">
    <source>
        <dbReference type="ARBA" id="ARBA00022898"/>
    </source>
</evidence>
<name>A0A094YRR7_ALKAL</name>
<gene>
    <name evidence="5" type="ORF">AJ85_04325</name>
    <name evidence="4" type="ORF">BALCAV_0217830</name>
</gene>
<dbReference type="PIRSF" id="PIRSF005572">
    <property type="entry name" value="NifS"/>
    <property type="match status" value="1"/>
</dbReference>
<dbReference type="GO" id="GO:0008483">
    <property type="term" value="F:transaminase activity"/>
    <property type="evidence" value="ECO:0007669"/>
    <property type="project" value="UniProtKB-KW"/>
</dbReference>
<dbReference type="InterPro" id="IPR016454">
    <property type="entry name" value="Cysteine_dSase"/>
</dbReference>
<dbReference type="AlphaFoldDB" id="A0A094YRR7"/>
<dbReference type="SUPFAM" id="SSF53383">
    <property type="entry name" value="PLP-dependent transferases"/>
    <property type="match status" value="1"/>
</dbReference>
<dbReference type="InterPro" id="IPR000192">
    <property type="entry name" value="Aminotrans_V_dom"/>
</dbReference>
<dbReference type="RefSeq" id="WP_003324419.1">
    <property type="nucleotide sequence ID" value="NZ_ALPT02000075.1"/>
</dbReference>
<keyword evidence="2" id="KW-0663">Pyridoxal phosphate</keyword>
<dbReference type="eggNOG" id="COG1104">
    <property type="taxonomic scope" value="Bacteria"/>
</dbReference>
<dbReference type="Proteomes" id="UP000002754">
    <property type="component" value="Unassembled WGS sequence"/>
</dbReference>
<dbReference type="Gene3D" id="3.90.1150.10">
    <property type="entry name" value="Aspartate Aminotransferase, domain 1"/>
    <property type="match status" value="1"/>
</dbReference>
<keyword evidence="6" id="KW-1185">Reference proteome</keyword>
<evidence type="ECO:0000313" key="7">
    <source>
        <dbReference type="Proteomes" id="UP000297014"/>
    </source>
</evidence>
<dbReference type="PANTHER" id="PTHR11601">
    <property type="entry name" value="CYSTEINE DESULFURYLASE FAMILY MEMBER"/>
    <property type="match status" value="1"/>
</dbReference>
<dbReference type="EMBL" id="ALPT02000075">
    <property type="protein sequence ID" value="KGA96187.1"/>
    <property type="molecule type" value="Genomic_DNA"/>
</dbReference>
<dbReference type="EMBL" id="JALP01000064">
    <property type="protein sequence ID" value="THG91544.1"/>
    <property type="molecule type" value="Genomic_DNA"/>
</dbReference>
<comment type="caution">
    <text evidence="4">The sequence shown here is derived from an EMBL/GenBank/DDBJ whole genome shotgun (WGS) entry which is preliminary data.</text>
</comment>
<dbReference type="InterPro" id="IPR015421">
    <property type="entry name" value="PyrdxlP-dep_Trfase_major"/>
</dbReference>
<keyword evidence="5" id="KW-0032">Aminotransferase</keyword>
<reference evidence="5 7" key="2">
    <citation type="submission" date="2014-01" db="EMBL/GenBank/DDBJ databases">
        <title>Draft genome sequencing of Bacillus alcalophilus CGMCC 1.3604.</title>
        <authorList>
            <person name="Yang J."/>
            <person name="Diao L."/>
            <person name="Yang S."/>
        </authorList>
    </citation>
    <scope>NUCLEOTIDE SEQUENCE [LARGE SCALE GENOMIC DNA]</scope>
    <source>
        <strain evidence="5 7">CGMCC 1.3604</strain>
    </source>
</reference>